<dbReference type="Proteomes" id="UP000235464">
    <property type="component" value="Chromosome I"/>
</dbReference>
<name>A0A2N9BM12_STRCX</name>
<accession>A0A2N9BM12</accession>
<dbReference type="EMBL" id="LT963352">
    <property type="protein sequence ID" value="SOR84402.1"/>
    <property type="molecule type" value="Genomic_DNA"/>
</dbReference>
<protein>
    <submittedName>
        <fullName evidence="2">Uncharacterized protein</fullName>
    </submittedName>
</protein>
<organism evidence="2 3">
    <name type="scientific">Streptomyces chartreusis NRRL 3882</name>
    <dbReference type="NCBI Taxonomy" id="1079985"/>
    <lineage>
        <taxon>Bacteria</taxon>
        <taxon>Bacillati</taxon>
        <taxon>Actinomycetota</taxon>
        <taxon>Actinomycetes</taxon>
        <taxon>Kitasatosporales</taxon>
        <taxon>Streptomycetaceae</taxon>
        <taxon>Streptomyces</taxon>
    </lineage>
</organism>
<feature type="compositionally biased region" description="Basic residues" evidence="1">
    <location>
        <begin position="36"/>
        <end position="50"/>
    </location>
</feature>
<keyword evidence="3" id="KW-1185">Reference proteome</keyword>
<sequence>MTAAVHGTVVGEDMRSNMAFSHAQVIAYASRGTGGPHRRHPRLRNLRRRLPWQNCGDAADSTPTLAWPPGTPSPSESPGATPT</sequence>
<reference evidence="3" key="1">
    <citation type="submission" date="2017-11" db="EMBL/GenBank/DDBJ databases">
        <authorList>
            <person name="Wibberg D."/>
        </authorList>
    </citation>
    <scope>NUCLEOTIDE SEQUENCE [LARGE SCALE GENOMIC DNA]</scope>
</reference>
<proteinExistence type="predicted"/>
<evidence type="ECO:0000313" key="2">
    <source>
        <dbReference type="EMBL" id="SOR84402.1"/>
    </source>
</evidence>
<dbReference type="AlphaFoldDB" id="A0A2N9BM12"/>
<gene>
    <name evidence="2" type="ORF">SCNRRL3882_7847</name>
</gene>
<feature type="region of interest" description="Disordered" evidence="1">
    <location>
        <begin position="29"/>
        <end position="83"/>
    </location>
</feature>
<evidence type="ECO:0000256" key="1">
    <source>
        <dbReference type="SAM" id="MobiDB-lite"/>
    </source>
</evidence>
<feature type="compositionally biased region" description="Low complexity" evidence="1">
    <location>
        <begin position="73"/>
        <end position="83"/>
    </location>
</feature>
<evidence type="ECO:0000313" key="3">
    <source>
        <dbReference type="Proteomes" id="UP000235464"/>
    </source>
</evidence>